<keyword evidence="5" id="KW-1185">Reference proteome</keyword>
<dbReference type="SUPFAM" id="SSF51430">
    <property type="entry name" value="NAD(P)-linked oxidoreductase"/>
    <property type="match status" value="1"/>
</dbReference>
<feature type="region of interest" description="Disordered" evidence="2">
    <location>
        <begin position="335"/>
        <end position="355"/>
    </location>
</feature>
<dbReference type="GO" id="GO:0005829">
    <property type="term" value="C:cytosol"/>
    <property type="evidence" value="ECO:0007669"/>
    <property type="project" value="TreeGrafter"/>
</dbReference>
<dbReference type="PANTHER" id="PTHR43364">
    <property type="entry name" value="NADH-SPECIFIC METHYLGLYOXAL REDUCTASE-RELATED"/>
    <property type="match status" value="1"/>
</dbReference>
<dbReference type="InterPro" id="IPR023210">
    <property type="entry name" value="NADP_OxRdtase_dom"/>
</dbReference>
<proteinExistence type="predicted"/>
<dbReference type="EMBL" id="FPJG01000006">
    <property type="protein sequence ID" value="SFW65500.1"/>
    <property type="molecule type" value="Genomic_DNA"/>
</dbReference>
<dbReference type="InterPro" id="IPR036812">
    <property type="entry name" value="NAD(P)_OxRdtase_dom_sf"/>
</dbReference>
<evidence type="ECO:0000313" key="5">
    <source>
        <dbReference type="Proteomes" id="UP000182740"/>
    </source>
</evidence>
<organism evidence="4 5">
    <name type="scientific">Amycolatopsis australiensis</name>
    <dbReference type="NCBI Taxonomy" id="546364"/>
    <lineage>
        <taxon>Bacteria</taxon>
        <taxon>Bacillati</taxon>
        <taxon>Actinomycetota</taxon>
        <taxon>Actinomycetes</taxon>
        <taxon>Pseudonocardiales</taxon>
        <taxon>Pseudonocardiaceae</taxon>
        <taxon>Amycolatopsis</taxon>
    </lineage>
</organism>
<protein>
    <submittedName>
        <fullName evidence="4">Aryl-alcohol dehydrogenase (NADP+)</fullName>
    </submittedName>
</protein>
<evidence type="ECO:0000259" key="3">
    <source>
        <dbReference type="Pfam" id="PF00248"/>
    </source>
</evidence>
<evidence type="ECO:0000313" key="4">
    <source>
        <dbReference type="EMBL" id="SFW65500.1"/>
    </source>
</evidence>
<dbReference type="FunFam" id="3.20.20.100:FF:000004">
    <property type="entry name" value="Oxidoreductase, aldo/keto reductase"/>
    <property type="match status" value="1"/>
</dbReference>
<dbReference type="AlphaFoldDB" id="A0A1K1R0N8"/>
<dbReference type="STRING" id="546364.SAMN04489730_2494"/>
<dbReference type="Gene3D" id="3.20.20.100">
    <property type="entry name" value="NADP-dependent oxidoreductase domain"/>
    <property type="match status" value="1"/>
</dbReference>
<accession>A0A1K1R0N8</accession>
<dbReference type="InterPro" id="IPR050523">
    <property type="entry name" value="AKR_Detox_Biosynth"/>
</dbReference>
<dbReference type="PRINTS" id="PR00069">
    <property type="entry name" value="ALDKETRDTASE"/>
</dbReference>
<gene>
    <name evidence="4" type="ORF">SAMN04489730_2494</name>
</gene>
<evidence type="ECO:0000256" key="2">
    <source>
        <dbReference type="SAM" id="MobiDB-lite"/>
    </source>
</evidence>
<evidence type="ECO:0000256" key="1">
    <source>
        <dbReference type="ARBA" id="ARBA00023002"/>
    </source>
</evidence>
<dbReference type="GO" id="GO:0016491">
    <property type="term" value="F:oxidoreductase activity"/>
    <property type="evidence" value="ECO:0007669"/>
    <property type="project" value="UniProtKB-KW"/>
</dbReference>
<sequence>MTWSGHRGRRKVGTMERRILGGTGISVSEYAFGAMMLGQWGNADHEEGIRMLRTALDAGINFWDTADMYSHGENEQIVGKALKGRRDDVVLATKGFFRMGADPNEGGLSRRWLTRALEDSLRRLGTDYIDLYQVHRPDPATDIEETLSVLTDFVRAGTVRAIGSSDFPAEQIVEAQWVAEKRGLVRFRAEQPPYSIFNRAIEAAVLPTAQKYRMGVLTWSPLASGWLSGKYTKPSDVDLAEGRRTLQAHKFDPALPENAVKFEAIARLKKLADDLGRPMTHLATAFVRAHPGVTSVIIGPRTPEQLDDLLAGADLVLDDEVLDRIDEIVPPGTDLNAAEKDYTPPALADKRLRRR</sequence>
<name>A0A1K1R0N8_9PSEU</name>
<reference evidence="5" key="1">
    <citation type="submission" date="2016-11" db="EMBL/GenBank/DDBJ databases">
        <authorList>
            <person name="Varghese N."/>
            <person name="Submissions S."/>
        </authorList>
    </citation>
    <scope>NUCLEOTIDE SEQUENCE [LARGE SCALE GENOMIC DNA]</scope>
    <source>
        <strain evidence="5">DSM 44671</strain>
    </source>
</reference>
<dbReference type="PANTHER" id="PTHR43364:SF4">
    <property type="entry name" value="NAD(P)-LINKED OXIDOREDUCTASE SUPERFAMILY PROTEIN"/>
    <property type="match status" value="1"/>
</dbReference>
<dbReference type="InterPro" id="IPR020471">
    <property type="entry name" value="AKR"/>
</dbReference>
<dbReference type="Proteomes" id="UP000182740">
    <property type="component" value="Unassembled WGS sequence"/>
</dbReference>
<keyword evidence="1" id="KW-0560">Oxidoreductase</keyword>
<feature type="domain" description="NADP-dependent oxidoreductase" evidence="3">
    <location>
        <begin position="32"/>
        <end position="329"/>
    </location>
</feature>
<dbReference type="Pfam" id="PF00248">
    <property type="entry name" value="Aldo_ket_red"/>
    <property type="match status" value="1"/>
</dbReference>